<keyword evidence="1" id="KW-1185">Reference proteome</keyword>
<proteinExistence type="predicted"/>
<dbReference type="AlphaFoldDB" id="A0A915IZE1"/>
<name>A0A915IZE1_ROMCU</name>
<protein>
    <submittedName>
        <fullName evidence="2">Uncharacterized protein</fullName>
    </submittedName>
</protein>
<sequence>MKREMYTELYKKDVSKMPLNSGVAPDWQNNDVFIEQNESEVEIDESFFRKRSKMTKTMWLNEFWHIDHFDNQCLD</sequence>
<accession>A0A915IZE1</accession>
<evidence type="ECO:0000313" key="1">
    <source>
        <dbReference type="Proteomes" id="UP000887565"/>
    </source>
</evidence>
<reference evidence="2" key="1">
    <citation type="submission" date="2022-11" db="UniProtKB">
        <authorList>
            <consortium name="WormBaseParasite"/>
        </authorList>
    </citation>
    <scope>IDENTIFICATION</scope>
</reference>
<dbReference type="WBParaSite" id="nRc.2.0.1.t19073-RA">
    <property type="protein sequence ID" value="nRc.2.0.1.t19073-RA"/>
    <property type="gene ID" value="nRc.2.0.1.g19073"/>
</dbReference>
<evidence type="ECO:0000313" key="2">
    <source>
        <dbReference type="WBParaSite" id="nRc.2.0.1.t19073-RA"/>
    </source>
</evidence>
<dbReference type="Proteomes" id="UP000887565">
    <property type="component" value="Unplaced"/>
</dbReference>
<organism evidence="1 2">
    <name type="scientific">Romanomermis culicivorax</name>
    <name type="common">Nematode worm</name>
    <dbReference type="NCBI Taxonomy" id="13658"/>
    <lineage>
        <taxon>Eukaryota</taxon>
        <taxon>Metazoa</taxon>
        <taxon>Ecdysozoa</taxon>
        <taxon>Nematoda</taxon>
        <taxon>Enoplea</taxon>
        <taxon>Dorylaimia</taxon>
        <taxon>Mermithida</taxon>
        <taxon>Mermithoidea</taxon>
        <taxon>Mermithidae</taxon>
        <taxon>Romanomermis</taxon>
    </lineage>
</organism>